<feature type="compositionally biased region" description="Gly residues" evidence="1">
    <location>
        <begin position="114"/>
        <end position="126"/>
    </location>
</feature>
<name>A0ABR1W444_9PEZI</name>
<dbReference type="Proteomes" id="UP001446871">
    <property type="component" value="Unassembled WGS sequence"/>
</dbReference>
<feature type="compositionally biased region" description="Basic and acidic residues" evidence="1">
    <location>
        <begin position="63"/>
        <end position="81"/>
    </location>
</feature>
<keyword evidence="3" id="KW-1185">Reference proteome</keyword>
<evidence type="ECO:0000256" key="1">
    <source>
        <dbReference type="SAM" id="MobiDB-lite"/>
    </source>
</evidence>
<dbReference type="EMBL" id="JAQQWM010000002">
    <property type="protein sequence ID" value="KAK8078242.1"/>
    <property type="molecule type" value="Genomic_DNA"/>
</dbReference>
<organism evidence="2 3">
    <name type="scientific">Apiospora saccharicola</name>
    <dbReference type="NCBI Taxonomy" id="335842"/>
    <lineage>
        <taxon>Eukaryota</taxon>
        <taxon>Fungi</taxon>
        <taxon>Dikarya</taxon>
        <taxon>Ascomycota</taxon>
        <taxon>Pezizomycotina</taxon>
        <taxon>Sordariomycetes</taxon>
        <taxon>Xylariomycetidae</taxon>
        <taxon>Amphisphaeriales</taxon>
        <taxon>Apiosporaceae</taxon>
        <taxon>Apiospora</taxon>
    </lineage>
</organism>
<accession>A0ABR1W444</accession>
<proteinExistence type="predicted"/>
<gene>
    <name evidence="2" type="ORF">PG996_004412</name>
</gene>
<reference evidence="2 3" key="1">
    <citation type="submission" date="2023-01" db="EMBL/GenBank/DDBJ databases">
        <title>Analysis of 21 Apiospora genomes using comparative genomics revels a genus with tremendous synthesis potential of carbohydrate active enzymes and secondary metabolites.</title>
        <authorList>
            <person name="Sorensen T."/>
        </authorList>
    </citation>
    <scope>NUCLEOTIDE SEQUENCE [LARGE SCALE GENOMIC DNA]</scope>
    <source>
        <strain evidence="2 3">CBS 83171</strain>
    </source>
</reference>
<protein>
    <submittedName>
        <fullName evidence="2">Uncharacterized protein</fullName>
    </submittedName>
</protein>
<feature type="region of interest" description="Disordered" evidence="1">
    <location>
        <begin position="1"/>
        <end position="139"/>
    </location>
</feature>
<comment type="caution">
    <text evidence="2">The sequence shown here is derived from an EMBL/GenBank/DDBJ whole genome shotgun (WGS) entry which is preliminary data.</text>
</comment>
<evidence type="ECO:0000313" key="2">
    <source>
        <dbReference type="EMBL" id="KAK8078242.1"/>
    </source>
</evidence>
<evidence type="ECO:0000313" key="3">
    <source>
        <dbReference type="Proteomes" id="UP001446871"/>
    </source>
</evidence>
<sequence length="139" mass="14717">MGKRLQGDGLRAHLSRQQEPPAESPRLAPETLTPGPAGPAATGPRCAQDLVPHGRVRVLQPLDRVRRPQRGHDPRMGRLRDGGLGGATRGRAGLVSREDQAAEPPSASGRRGRGVGVSGTLRGGGARRVPAFARRRPLQ</sequence>
<feature type="compositionally biased region" description="Low complexity" evidence="1">
    <location>
        <begin position="28"/>
        <end position="44"/>
    </location>
</feature>